<feature type="compositionally biased region" description="Basic and acidic residues" evidence="1">
    <location>
        <begin position="517"/>
        <end position="527"/>
    </location>
</feature>
<dbReference type="InterPro" id="IPR044210">
    <property type="entry name" value="Tfc3-like"/>
</dbReference>
<evidence type="ECO:0000256" key="1">
    <source>
        <dbReference type="SAM" id="MobiDB-lite"/>
    </source>
</evidence>
<feature type="region of interest" description="Disordered" evidence="1">
    <location>
        <begin position="24"/>
        <end position="118"/>
    </location>
</feature>
<feature type="region of interest" description="Disordered" evidence="1">
    <location>
        <begin position="391"/>
        <end position="432"/>
    </location>
</feature>
<feature type="compositionally biased region" description="Basic residues" evidence="1">
    <location>
        <begin position="419"/>
        <end position="432"/>
    </location>
</feature>
<organism evidence="2 3">
    <name type="scientific">Diploscapter pachys</name>
    <dbReference type="NCBI Taxonomy" id="2018661"/>
    <lineage>
        <taxon>Eukaryota</taxon>
        <taxon>Metazoa</taxon>
        <taxon>Ecdysozoa</taxon>
        <taxon>Nematoda</taxon>
        <taxon>Chromadorea</taxon>
        <taxon>Rhabditida</taxon>
        <taxon>Rhabditina</taxon>
        <taxon>Rhabditomorpha</taxon>
        <taxon>Rhabditoidea</taxon>
        <taxon>Rhabditidae</taxon>
        <taxon>Diploscapter</taxon>
    </lineage>
</organism>
<dbReference type="PANTHER" id="PTHR15180:SF1">
    <property type="entry name" value="GENERAL TRANSCRIPTION FACTOR 3C POLYPEPTIDE 1"/>
    <property type="match status" value="1"/>
</dbReference>
<dbReference type="PANTHER" id="PTHR15180">
    <property type="entry name" value="GENERAL TRANSCRIPTION FACTOR 3C POLYPEPTIDE 1"/>
    <property type="match status" value="1"/>
</dbReference>
<dbReference type="GO" id="GO:0006384">
    <property type="term" value="P:transcription initiation at RNA polymerase III promoter"/>
    <property type="evidence" value="ECO:0007669"/>
    <property type="project" value="InterPro"/>
</dbReference>
<dbReference type="STRING" id="2018661.A0A2A2K7J2"/>
<sequence>MPSSYLFQLDDGFAKDLRVENGPFDAAIGMTPRRKKKNEEKAQVLEEKPKPDDPMEAEEDVQLSEVSTMVFNMTKKKKKSREQTEQMEENEDNAEGIEASTSQVIDMDDDDNQSVKSVSSSTGFGHVSPFANYNKSTWSPAFLFYHRSDVMASKIRTSGCEGLGRNQIGVQFNYSSFKPGTSRSTRVIQNLLDERKEHFSQYQKTHGKLRSIKFYWTLAGAPEIYENLIKQFHAITGLKFPYKMTETIKFPGQNLNTLRISEVSIRRIVWIVEKLQEQPIILPFHMIVNHMRDKEKALNYNFEMDKKSALKCALVLKGMKLCNLYTKLVSQAEIAENAGRKAQKLLQLQILTRPDISENSPKIEQEIENVKEQMRLEGKLWPNGAKVLVKKPKEIKERKKKTKPEPESAEENGEEKEKKVKAKRRSSRRIKVMKMEEVAKQVADLATQDQVNEELDTDEEAEKKKKKQRKRSKKIDGDATTATTTAIPQGRNKVDMLKRLGVSVTELNNLSIPIPKTESDGNAERDQQSISVKVMKSNPKKRRRSKKQLDKSSQSKFVSLQNVEHSNLKSKRRRKDMIDLQSEANRVHMRSRFSSKERDFLVLIRAVGFFLNPIYRFWLDPKVMRDIMHEHVPEARTKTVTSLMAAGVREITRNNRMEFLQRIVKNLATFPDMRNLRLALAQIDPENEEEKAEFFKKAFEIANKLLFLDSQSMPPYSVSDQEFQNYLDRENYVIAFDKSNAKRAMSKSKPPTDLDEINTRVASNLLMAILIDPSEGGVNDDLLQQMSAGVMTKALSILRSDGIVAKMKILNPATNQKVHTAHISFYFRHFFTHRFHPALIAETWAYLVGAEESFGLPRVIEGDSPGELILALTAFSRPENALKVQVDGEIIQTIKSFTDETSATKQVRSLENQDLQLNKVDVAHTMNDMGPEVPSSEDMVQILDHSQPAKIPVEEWKKTLRLYDIDDQDNVAAIFTVIQHYQVFGAKLADILTSTELSKEVAEILLKQMHSAGQIVQVGVDERRWTLLKYAEAWTVIIGDKRIAPRPWINAAGTICIATVRWLSEAILMYIVGRPGIKIEDLNFQFETALQRVCIEELIEMLVAAECINIVEEELPDLVVQSPFESDEVSSVHVKYIVPAIDCVERFSRIFGGRF</sequence>
<reference evidence="2 3" key="1">
    <citation type="journal article" date="2017" name="Curr. Biol.">
        <title>Genome architecture and evolution of a unichromosomal asexual nematode.</title>
        <authorList>
            <person name="Fradin H."/>
            <person name="Zegar C."/>
            <person name="Gutwein M."/>
            <person name="Lucas J."/>
            <person name="Kovtun M."/>
            <person name="Corcoran D."/>
            <person name="Baugh L.R."/>
            <person name="Kiontke K."/>
            <person name="Gunsalus K."/>
            <person name="Fitch D.H."/>
            <person name="Piano F."/>
        </authorList>
    </citation>
    <scope>NUCLEOTIDE SEQUENCE [LARGE SCALE GENOMIC DNA]</scope>
    <source>
        <strain evidence="2">PF1309</strain>
    </source>
</reference>
<dbReference type="Proteomes" id="UP000218231">
    <property type="component" value="Unassembled WGS sequence"/>
</dbReference>
<dbReference type="GO" id="GO:0003677">
    <property type="term" value="F:DNA binding"/>
    <property type="evidence" value="ECO:0007669"/>
    <property type="project" value="InterPro"/>
</dbReference>
<feature type="compositionally biased region" description="Acidic residues" evidence="1">
    <location>
        <begin position="85"/>
        <end position="95"/>
    </location>
</feature>
<dbReference type="OrthoDB" id="68020at2759"/>
<feature type="region of interest" description="Disordered" evidence="1">
    <location>
        <begin position="449"/>
        <end position="487"/>
    </location>
</feature>
<evidence type="ECO:0000313" key="3">
    <source>
        <dbReference type="Proteomes" id="UP000218231"/>
    </source>
</evidence>
<dbReference type="EMBL" id="LIAE01009380">
    <property type="protein sequence ID" value="PAV69957.1"/>
    <property type="molecule type" value="Genomic_DNA"/>
</dbReference>
<dbReference type="GO" id="GO:0042791">
    <property type="term" value="P:5S class rRNA transcription by RNA polymerase III"/>
    <property type="evidence" value="ECO:0007669"/>
    <property type="project" value="TreeGrafter"/>
</dbReference>
<evidence type="ECO:0008006" key="4">
    <source>
        <dbReference type="Google" id="ProtNLM"/>
    </source>
</evidence>
<protein>
    <recommendedName>
        <fullName evidence="4">B-block binding subunit of TFIIIC domain-containing protein</fullName>
    </recommendedName>
</protein>
<evidence type="ECO:0000313" key="2">
    <source>
        <dbReference type="EMBL" id="PAV69957.1"/>
    </source>
</evidence>
<keyword evidence="3" id="KW-1185">Reference proteome</keyword>
<dbReference type="AlphaFoldDB" id="A0A2A2K7J2"/>
<feature type="compositionally biased region" description="Basic residues" evidence="1">
    <location>
        <begin position="464"/>
        <end position="473"/>
    </location>
</feature>
<gene>
    <name evidence="2" type="ORF">WR25_10909</name>
</gene>
<feature type="compositionally biased region" description="Basic and acidic residues" evidence="1">
    <location>
        <begin position="37"/>
        <end position="53"/>
    </location>
</feature>
<comment type="caution">
    <text evidence="2">The sequence shown here is derived from an EMBL/GenBank/DDBJ whole genome shotgun (WGS) entry which is preliminary data.</text>
</comment>
<feature type="region of interest" description="Disordered" evidence="1">
    <location>
        <begin position="512"/>
        <end position="576"/>
    </location>
</feature>
<accession>A0A2A2K7J2</accession>
<proteinExistence type="predicted"/>
<name>A0A2A2K7J2_9BILA</name>
<dbReference type="GO" id="GO:0000127">
    <property type="term" value="C:transcription factor TFIIIC complex"/>
    <property type="evidence" value="ECO:0007669"/>
    <property type="project" value="InterPro"/>
</dbReference>
<feature type="compositionally biased region" description="Acidic residues" evidence="1">
    <location>
        <begin position="451"/>
        <end position="460"/>
    </location>
</feature>